<keyword evidence="1" id="KW-0472">Membrane</keyword>
<accession>A0ABZ2G2N2</accession>
<gene>
    <name evidence="2" type="ORF">V6R86_06395</name>
</gene>
<evidence type="ECO:0000313" key="3">
    <source>
        <dbReference type="Proteomes" id="UP001382935"/>
    </source>
</evidence>
<feature type="transmembrane region" description="Helical" evidence="1">
    <location>
        <begin position="385"/>
        <end position="404"/>
    </location>
</feature>
<feature type="transmembrane region" description="Helical" evidence="1">
    <location>
        <begin position="258"/>
        <end position="285"/>
    </location>
</feature>
<keyword evidence="1" id="KW-1133">Transmembrane helix</keyword>
<feature type="transmembrane region" description="Helical" evidence="1">
    <location>
        <begin position="328"/>
        <end position="349"/>
    </location>
</feature>
<reference evidence="2 3" key="1">
    <citation type="submission" date="2024-02" db="EMBL/GenBank/DDBJ databases">
        <title>Full genome sequence of Sphingomonas kaistensis.</title>
        <authorList>
            <person name="Poletto B.L."/>
            <person name="Silva G."/>
            <person name="Galante D."/>
            <person name="Campos K.R."/>
            <person name="Santos M.B.N."/>
            <person name="Sacchi C.T."/>
        </authorList>
    </citation>
    <scope>NUCLEOTIDE SEQUENCE [LARGE SCALE GENOMIC DNA]</scope>
    <source>
        <strain evidence="2 3">MA4R</strain>
    </source>
</reference>
<feature type="transmembrane region" description="Helical" evidence="1">
    <location>
        <begin position="356"/>
        <end position="373"/>
    </location>
</feature>
<feature type="transmembrane region" description="Helical" evidence="1">
    <location>
        <begin position="132"/>
        <end position="151"/>
    </location>
</feature>
<sequence>MKLLGIAALVAAALTATFYLASWHSLGRGGEGRIAEAFRAQALGMEIAGDRIPVQQRFNDCLITIMALEQREPREKLFVSPVNPADPTQDVCRDLNDGTGPNATAYYHNYLHGQTVLLRYLLPHFEVAGIKAFTKALLTILLLASAAVSLLRLIDGSRREESLVFLVATLAFGRFFGLEWFGEMLGNGPSDLIVIGFLAILSVRAGAMGAREWIVGAAIFGALTMMFELLTGGLPLGGAMVLGLGWFALRKAERSPHLVALGLVAFGLGAAIPALTKVVLVASLFGTGDLFQMGIEALNRVGSELPPGWTELTVTSQLLLNLESLTPGTWVTAAGTLCLALGLGAVSLARHRDPECLLLAASATLIFLWFALFRQHTALHASFMVRILVWPIAAGFALVALAALRANRVQPV</sequence>
<dbReference type="RefSeq" id="WP_338502970.1">
    <property type="nucleotide sequence ID" value="NZ_CP145607.1"/>
</dbReference>
<feature type="transmembrane region" description="Helical" evidence="1">
    <location>
        <begin position="213"/>
        <end position="246"/>
    </location>
</feature>
<protein>
    <recommendedName>
        <fullName evidence="4">Glycosyltransferase RgtA/B/C/D-like domain-containing protein</fullName>
    </recommendedName>
</protein>
<evidence type="ECO:0000256" key="1">
    <source>
        <dbReference type="SAM" id="Phobius"/>
    </source>
</evidence>
<dbReference type="EMBL" id="CP145607">
    <property type="protein sequence ID" value="WWM70314.1"/>
    <property type="molecule type" value="Genomic_DNA"/>
</dbReference>
<evidence type="ECO:0008006" key="4">
    <source>
        <dbReference type="Google" id="ProtNLM"/>
    </source>
</evidence>
<name>A0ABZ2G2N2_9SPHN</name>
<dbReference type="Proteomes" id="UP001382935">
    <property type="component" value="Chromosome"/>
</dbReference>
<organism evidence="2 3">
    <name type="scientific">Sphingomonas kaistensis</name>
    <dbReference type="NCBI Taxonomy" id="298708"/>
    <lineage>
        <taxon>Bacteria</taxon>
        <taxon>Pseudomonadati</taxon>
        <taxon>Pseudomonadota</taxon>
        <taxon>Alphaproteobacteria</taxon>
        <taxon>Sphingomonadales</taxon>
        <taxon>Sphingomonadaceae</taxon>
        <taxon>Sphingomonas</taxon>
    </lineage>
</organism>
<feature type="transmembrane region" description="Helical" evidence="1">
    <location>
        <begin position="163"/>
        <end position="182"/>
    </location>
</feature>
<keyword evidence="1" id="KW-0812">Transmembrane</keyword>
<evidence type="ECO:0000313" key="2">
    <source>
        <dbReference type="EMBL" id="WWM70314.1"/>
    </source>
</evidence>
<keyword evidence="3" id="KW-1185">Reference proteome</keyword>
<proteinExistence type="predicted"/>